<organism evidence="1">
    <name type="scientific">Solanum chacoense</name>
    <name type="common">Chaco potato</name>
    <dbReference type="NCBI Taxonomy" id="4108"/>
    <lineage>
        <taxon>Eukaryota</taxon>
        <taxon>Viridiplantae</taxon>
        <taxon>Streptophyta</taxon>
        <taxon>Embryophyta</taxon>
        <taxon>Tracheophyta</taxon>
        <taxon>Spermatophyta</taxon>
        <taxon>Magnoliopsida</taxon>
        <taxon>eudicotyledons</taxon>
        <taxon>Gunneridae</taxon>
        <taxon>Pentapetalae</taxon>
        <taxon>asterids</taxon>
        <taxon>lamiids</taxon>
        <taxon>Solanales</taxon>
        <taxon>Solanaceae</taxon>
        <taxon>Solanoideae</taxon>
        <taxon>Solaneae</taxon>
        <taxon>Solanum</taxon>
    </lineage>
</organism>
<dbReference type="PANTHER" id="PTHR46814:SF4">
    <property type="entry name" value="3'-5' EXONUCLEASE DOMAIN-CONTAINING PROTEIN"/>
    <property type="match status" value="1"/>
</dbReference>
<name>A0A0V0IQ64_SOLCH</name>
<proteinExistence type="predicted"/>
<evidence type="ECO:0000313" key="1">
    <source>
        <dbReference type="EMBL" id="JAP34506.1"/>
    </source>
</evidence>
<sequence length="118" mass="13575">MDTQIAYYLIEEQLGKKSTQDGHISFVRLLADTRYCGISYVEKKEVRSLLKEVGFCFTYSSLQLTCLPCGTCIFGYHSQITVKSHTEEMSILRKFLDGFSKTLVVEKYGEIYMETITQ</sequence>
<protein>
    <submittedName>
        <fullName evidence="1">Putative ovule protein</fullName>
    </submittedName>
</protein>
<dbReference type="PANTHER" id="PTHR46814">
    <property type="entry name" value="EGALITARIAN, ISOFORM B"/>
    <property type="match status" value="1"/>
</dbReference>
<reference evidence="1" key="1">
    <citation type="submission" date="2015-12" db="EMBL/GenBank/DDBJ databases">
        <title>Gene expression during late stages of embryo sac development: a critical building block for successful pollen-pistil interactions.</title>
        <authorList>
            <person name="Liu Y."/>
            <person name="Joly V."/>
            <person name="Sabar M."/>
            <person name="Matton D.P."/>
        </authorList>
    </citation>
    <scope>NUCLEOTIDE SEQUENCE</scope>
</reference>
<accession>A0A0V0IQ64</accession>
<dbReference type="AlphaFoldDB" id="A0A0V0IQ64"/>
<dbReference type="EMBL" id="GEDG01003907">
    <property type="protein sequence ID" value="JAP34506.1"/>
    <property type="molecule type" value="Transcribed_RNA"/>
</dbReference>